<dbReference type="PIRSF" id="PIRSF005572">
    <property type="entry name" value="NifS"/>
    <property type="match status" value="1"/>
</dbReference>
<protein>
    <submittedName>
        <fullName evidence="10">Aminotransferase class V-fold PLP-dependent enzyme</fullName>
    </submittedName>
</protein>
<dbReference type="AlphaFoldDB" id="A0A974X7Y8"/>
<evidence type="ECO:0000256" key="5">
    <source>
        <dbReference type="ARBA" id="ARBA00022898"/>
    </source>
</evidence>
<dbReference type="PANTHER" id="PTHR11601">
    <property type="entry name" value="CYSTEINE DESULFURYLASE FAMILY MEMBER"/>
    <property type="match status" value="1"/>
</dbReference>
<dbReference type="EMBL" id="CP071412">
    <property type="protein sequence ID" value="QSW37999.1"/>
    <property type="molecule type" value="Genomic_DNA"/>
</dbReference>
<comment type="cofactor">
    <cofactor evidence="1">
        <name>pyridoxal 5'-phosphate</name>
        <dbReference type="ChEBI" id="CHEBI:597326"/>
    </cofactor>
</comment>
<dbReference type="GO" id="GO:0008483">
    <property type="term" value="F:transaminase activity"/>
    <property type="evidence" value="ECO:0007669"/>
    <property type="project" value="UniProtKB-KW"/>
</dbReference>
<dbReference type="Pfam" id="PF00266">
    <property type="entry name" value="Aminotran_5"/>
    <property type="match status" value="1"/>
</dbReference>
<dbReference type="Gene3D" id="3.40.640.10">
    <property type="entry name" value="Type I PLP-dependent aspartate aminotransferase-like (Major domain)"/>
    <property type="match status" value="1"/>
</dbReference>
<dbReference type="SUPFAM" id="SSF53383">
    <property type="entry name" value="PLP-dependent transferases"/>
    <property type="match status" value="1"/>
</dbReference>
<evidence type="ECO:0000259" key="9">
    <source>
        <dbReference type="Pfam" id="PF00266"/>
    </source>
</evidence>
<evidence type="ECO:0000313" key="10">
    <source>
        <dbReference type="EMBL" id="QSW37999.1"/>
    </source>
</evidence>
<dbReference type="InterPro" id="IPR015422">
    <property type="entry name" value="PyrdxlP-dep_Trfase_small"/>
</dbReference>
<dbReference type="Proteomes" id="UP000663347">
    <property type="component" value="Chromosome"/>
</dbReference>
<dbReference type="GO" id="GO:0051536">
    <property type="term" value="F:iron-sulfur cluster binding"/>
    <property type="evidence" value="ECO:0007669"/>
    <property type="project" value="UniProtKB-KW"/>
</dbReference>
<evidence type="ECO:0000256" key="6">
    <source>
        <dbReference type="ARBA" id="ARBA00023004"/>
    </source>
</evidence>
<evidence type="ECO:0000256" key="2">
    <source>
        <dbReference type="ARBA" id="ARBA00006490"/>
    </source>
</evidence>
<dbReference type="GO" id="GO:0046872">
    <property type="term" value="F:metal ion binding"/>
    <property type="evidence" value="ECO:0007669"/>
    <property type="project" value="UniProtKB-KW"/>
</dbReference>
<reference evidence="10" key="2">
    <citation type="submission" date="2021-03" db="EMBL/GenBank/DDBJ databases">
        <title>Alternative transmission patterns in independently acquired nutritional co-symbionts of Dictyopharidae planthoppers.</title>
        <authorList>
            <person name="Michalik A."/>
            <person name="Lukasik P."/>
        </authorList>
    </citation>
    <scope>NUCLEOTIDE SEQUENCE</scope>
    <source>
        <strain evidence="10">RANSCY</strain>
    </source>
</reference>
<gene>
    <name evidence="10" type="ORF">JSR06_00125</name>
</gene>
<sequence>MSEIIYLDNASTTMVSSYVNGKIRKYLSYYGNYSSINMSGLVIRSLIDSYKTSIANLLNCNSSEIIFTSCATESNNLALRGLLSCKSNIYVLTTTVEHSSILNVLYEFRDRITILKLPVNSNCELSNNKINDIYIKYDIYLTSIIYVNNETGIINNINYISTLCIRYGSLLHIDASQALDKLKLNIGKLQVTSLTISGHKFHSLQGIGILYINSHFVNLVKPQILGGGQQFGIRSGSLPFIQIVSICEAIIDSYRNYDVYNNKVKFLYEYMISYLKEIFPSNFFYINSLYKVPHITNMSIFNFNSNSLIQLLDNIVVSNSSACNSGLHAYSRILSKVKPTNGDLISYFRVSLSRYNSTSDIFNFVNRLKSIICSF</sequence>
<dbReference type="InterPro" id="IPR000192">
    <property type="entry name" value="Aminotrans_V_dom"/>
</dbReference>
<accession>A0A974X7Y8</accession>
<keyword evidence="5" id="KW-0663">Pyridoxal phosphate</keyword>
<proteinExistence type="inferred from homology"/>
<comment type="similarity">
    <text evidence="2">Belongs to the class-V pyridoxal-phosphate-dependent aminotransferase family. NifS/IscS subfamily.</text>
</comment>
<evidence type="ECO:0000256" key="7">
    <source>
        <dbReference type="ARBA" id="ARBA00023014"/>
    </source>
</evidence>
<dbReference type="GO" id="GO:0031071">
    <property type="term" value="F:cysteine desulfurase activity"/>
    <property type="evidence" value="ECO:0007669"/>
    <property type="project" value="UniProtKB-EC"/>
</dbReference>
<evidence type="ECO:0000256" key="1">
    <source>
        <dbReference type="ARBA" id="ARBA00001933"/>
    </source>
</evidence>
<evidence type="ECO:0000256" key="3">
    <source>
        <dbReference type="ARBA" id="ARBA00022679"/>
    </source>
</evidence>
<reference evidence="10" key="1">
    <citation type="submission" date="2021-02" db="EMBL/GenBank/DDBJ databases">
        <authorList>
            <person name="Franco D."/>
        </authorList>
    </citation>
    <scope>NUCLEOTIDE SEQUENCE</scope>
    <source>
        <strain evidence="10">RANSCY</strain>
    </source>
</reference>
<dbReference type="PANTHER" id="PTHR11601:SF34">
    <property type="entry name" value="CYSTEINE DESULFURASE"/>
    <property type="match status" value="1"/>
</dbReference>
<evidence type="ECO:0000256" key="8">
    <source>
        <dbReference type="ARBA" id="ARBA00050776"/>
    </source>
</evidence>
<keyword evidence="6" id="KW-0408">Iron</keyword>
<evidence type="ECO:0000256" key="4">
    <source>
        <dbReference type="ARBA" id="ARBA00022723"/>
    </source>
</evidence>
<evidence type="ECO:0000313" key="11">
    <source>
        <dbReference type="Proteomes" id="UP000663347"/>
    </source>
</evidence>
<comment type="catalytic activity">
    <reaction evidence="8">
        <text>(sulfur carrier)-H + L-cysteine = (sulfur carrier)-SH + L-alanine</text>
        <dbReference type="Rhea" id="RHEA:43892"/>
        <dbReference type="Rhea" id="RHEA-COMP:14737"/>
        <dbReference type="Rhea" id="RHEA-COMP:14739"/>
        <dbReference type="ChEBI" id="CHEBI:29917"/>
        <dbReference type="ChEBI" id="CHEBI:35235"/>
        <dbReference type="ChEBI" id="CHEBI:57972"/>
        <dbReference type="ChEBI" id="CHEBI:64428"/>
        <dbReference type="EC" id="2.8.1.7"/>
    </reaction>
</comment>
<organism evidence="10 11">
    <name type="scientific">Candidatus Vidania fulgoroideorum</name>
    <dbReference type="NCBI Taxonomy" id="881286"/>
    <lineage>
        <taxon>Bacteria</taxon>
        <taxon>Pseudomonadati</taxon>
        <taxon>Pseudomonadota</taxon>
        <taxon>Betaproteobacteria</taxon>
        <taxon>Candidatus Vidania</taxon>
    </lineage>
</organism>
<keyword evidence="10" id="KW-0032">Aminotransferase</keyword>
<dbReference type="Gene3D" id="3.90.1150.10">
    <property type="entry name" value="Aspartate Aminotransferase, domain 1"/>
    <property type="match status" value="1"/>
</dbReference>
<dbReference type="InterPro" id="IPR015424">
    <property type="entry name" value="PyrdxlP-dep_Trfase"/>
</dbReference>
<keyword evidence="3" id="KW-0808">Transferase</keyword>
<keyword evidence="7" id="KW-0411">Iron-sulfur</keyword>
<dbReference type="InterPro" id="IPR015421">
    <property type="entry name" value="PyrdxlP-dep_Trfase_major"/>
</dbReference>
<keyword evidence="4" id="KW-0479">Metal-binding</keyword>
<feature type="domain" description="Aminotransferase class V" evidence="9">
    <location>
        <begin position="5"/>
        <end position="362"/>
    </location>
</feature>
<name>A0A974X7Y8_9PROT</name>
<dbReference type="InterPro" id="IPR016454">
    <property type="entry name" value="Cysteine_dSase"/>
</dbReference>